<name>A0A841HSS0_9GAMM</name>
<comment type="caution">
    <text evidence="1">The sequence shown here is derived from an EMBL/GenBank/DDBJ whole genome shotgun (WGS) entry which is preliminary data.</text>
</comment>
<dbReference type="EMBL" id="JACHHZ010000008">
    <property type="protein sequence ID" value="MBB6096441.1"/>
    <property type="molecule type" value="Genomic_DNA"/>
</dbReference>
<evidence type="ECO:0000313" key="2">
    <source>
        <dbReference type="Proteomes" id="UP000588068"/>
    </source>
</evidence>
<organism evidence="1 2">
    <name type="scientific">Povalibacter uvarum</name>
    <dbReference type="NCBI Taxonomy" id="732238"/>
    <lineage>
        <taxon>Bacteria</taxon>
        <taxon>Pseudomonadati</taxon>
        <taxon>Pseudomonadota</taxon>
        <taxon>Gammaproteobacteria</taxon>
        <taxon>Steroidobacterales</taxon>
        <taxon>Steroidobacteraceae</taxon>
        <taxon>Povalibacter</taxon>
    </lineage>
</organism>
<reference evidence="1 2" key="1">
    <citation type="submission" date="2020-08" db="EMBL/GenBank/DDBJ databases">
        <title>Genomic Encyclopedia of Type Strains, Phase IV (KMG-IV): sequencing the most valuable type-strain genomes for metagenomic binning, comparative biology and taxonomic classification.</title>
        <authorList>
            <person name="Goeker M."/>
        </authorList>
    </citation>
    <scope>NUCLEOTIDE SEQUENCE [LARGE SCALE GENOMIC DNA]</scope>
    <source>
        <strain evidence="1 2">DSM 26723</strain>
    </source>
</reference>
<evidence type="ECO:0000313" key="1">
    <source>
        <dbReference type="EMBL" id="MBB6096441.1"/>
    </source>
</evidence>
<dbReference type="RefSeq" id="WP_184335835.1">
    <property type="nucleotide sequence ID" value="NZ_JACHHZ010000008.1"/>
</dbReference>
<proteinExistence type="predicted"/>
<protein>
    <submittedName>
        <fullName evidence="1">Uncharacterized protein</fullName>
    </submittedName>
</protein>
<dbReference type="AlphaFoldDB" id="A0A841HSS0"/>
<accession>A0A841HSS0</accession>
<dbReference type="Proteomes" id="UP000588068">
    <property type="component" value="Unassembled WGS sequence"/>
</dbReference>
<keyword evidence="2" id="KW-1185">Reference proteome</keyword>
<sequence length="95" mass="10689">MKYLLCCSAGNTVGIDEYVSYSEIDEEGYWCRYLEINANGRALRYSTDRAADKFGVLPEGKWDEAEGSKSEYGVGCHISRELFDAAWQSVRCING</sequence>
<gene>
    <name evidence="1" type="ORF">HNQ60_005363</name>
</gene>